<dbReference type="InterPro" id="IPR016024">
    <property type="entry name" value="ARM-type_fold"/>
</dbReference>
<name>A0A1D1YSH1_9ARAE</name>
<dbReference type="SUPFAM" id="SSF48371">
    <property type="entry name" value="ARM repeat"/>
    <property type="match status" value="1"/>
</dbReference>
<reference evidence="4" key="1">
    <citation type="submission" date="2015-07" db="EMBL/GenBank/DDBJ databases">
        <title>Transcriptome Assembly of Anthurium amnicola.</title>
        <authorList>
            <person name="Suzuki J."/>
        </authorList>
    </citation>
    <scope>NUCLEOTIDE SEQUENCE</scope>
</reference>
<protein>
    <submittedName>
        <fullName evidence="4">U-box domain-containing protein 13</fullName>
    </submittedName>
</protein>
<proteinExistence type="predicted"/>
<dbReference type="InterPro" id="IPR000225">
    <property type="entry name" value="Armadillo"/>
</dbReference>
<evidence type="ECO:0000259" key="3">
    <source>
        <dbReference type="Pfam" id="PF23005"/>
    </source>
</evidence>
<dbReference type="EMBL" id="GDJX01010345">
    <property type="protein sequence ID" value="JAT57591.1"/>
    <property type="molecule type" value="Transcribed_RNA"/>
</dbReference>
<organism evidence="4">
    <name type="scientific">Anthurium amnicola</name>
    <dbReference type="NCBI Taxonomy" id="1678845"/>
    <lineage>
        <taxon>Eukaryota</taxon>
        <taxon>Viridiplantae</taxon>
        <taxon>Streptophyta</taxon>
        <taxon>Embryophyta</taxon>
        <taxon>Tracheophyta</taxon>
        <taxon>Spermatophyta</taxon>
        <taxon>Magnoliopsida</taxon>
        <taxon>Liliopsida</taxon>
        <taxon>Araceae</taxon>
        <taxon>Pothoideae</taxon>
        <taxon>Potheae</taxon>
        <taxon>Anthurium</taxon>
    </lineage>
</organism>
<dbReference type="PROSITE" id="PS50176">
    <property type="entry name" value="ARM_REPEAT"/>
    <property type="match status" value="1"/>
</dbReference>
<feature type="domain" description="DUF7032" evidence="3">
    <location>
        <begin position="67"/>
        <end position="179"/>
    </location>
</feature>
<dbReference type="InterPro" id="IPR054296">
    <property type="entry name" value="DUF7032"/>
</dbReference>
<gene>
    <name evidence="4" type="primary">PUB13_13</name>
    <name evidence="4" type="ORF">g.13609</name>
</gene>
<dbReference type="SMART" id="SM00185">
    <property type="entry name" value="ARM"/>
    <property type="match status" value="5"/>
</dbReference>
<dbReference type="Pfam" id="PF23005">
    <property type="entry name" value="DUF7032"/>
    <property type="match status" value="1"/>
</dbReference>
<dbReference type="InterPro" id="IPR011989">
    <property type="entry name" value="ARM-like"/>
</dbReference>
<evidence type="ECO:0000256" key="2">
    <source>
        <dbReference type="SAM" id="MobiDB-lite"/>
    </source>
</evidence>
<accession>A0A1D1YSH1</accession>
<feature type="region of interest" description="Disordered" evidence="2">
    <location>
        <begin position="38"/>
        <end position="60"/>
    </location>
</feature>
<feature type="non-terminal residue" evidence="4">
    <location>
        <position position="1"/>
    </location>
</feature>
<feature type="repeat" description="ARM" evidence="1">
    <location>
        <begin position="289"/>
        <end position="331"/>
    </location>
</feature>
<evidence type="ECO:0000313" key="4">
    <source>
        <dbReference type="EMBL" id="JAT57591.1"/>
    </source>
</evidence>
<dbReference type="PANTHER" id="PTHR46043">
    <property type="entry name" value="ARM REPEAT SUPERFAMILY PROTEIN"/>
    <property type="match status" value="1"/>
</dbReference>
<evidence type="ECO:0000256" key="1">
    <source>
        <dbReference type="PROSITE-ProRule" id="PRU00259"/>
    </source>
</evidence>
<dbReference type="Gene3D" id="1.25.10.10">
    <property type="entry name" value="Leucine-rich Repeat Variant"/>
    <property type="match status" value="2"/>
</dbReference>
<dbReference type="AlphaFoldDB" id="A0A1D1YSH1"/>
<sequence length="630" mass="66681">LLQQSTDPTPLLGFLPQLRPPHGSFCCCWSHRRRREHTTGMKGEEQGEAEEEGLPSGPTTGEADLRRVAAHVDSLISSSYSVKLFPGKWHSLRNKLALLSSGLTSAAPSSSDSYPNSPLPGLLRAITATVEQARGLALCCSGESPYPGGKLLMRSDLDLAASRLDLHAGSLAGAYASGVLTHAMAVVVPRPGAGATREDVRFYVRDLFSRMEVGVPAEMRSRALSAFHQLLRDGEKGAGAALAESPEAALALLVGFLDSADGADREDAAGAVSLVAGLESHRPWLVRAGAVAALVRVLESGTGLGKERAAGALRRLTENSDNAWSVSAHGGVAPLLELCRGGGEGELVGSACRVLRNLAGVGEVRRYMVEQGVVEVFVELSTSSSSEEELQVLAMELLLVIAADDPEAKARVVRERGVESLVRALHPSSSSSNSSKVRETALRAIEALCFSPTSSVNALIAAGFLDRVVSFLRHGDASLQGSALKAASGLSMISDESRRAMGDAGLAPELLRLLEVVKSSEAREAAAAALARMVSEQRNRRRFVRDENGVCRVLRLVVPGTEKTAATKSLLSILTAVSESGSGRRRIAGCHYVEHLQKLAEADVADAKRIIKKLSCNRLINMLSGIWSSS</sequence>
<dbReference type="PANTHER" id="PTHR46043:SF5">
    <property type="entry name" value="ARM REPEAT SUPERFAMILY PROTEIN"/>
    <property type="match status" value="1"/>
</dbReference>